<reference evidence="1 2" key="1">
    <citation type="submission" date="2021-02" db="EMBL/GenBank/DDBJ databases">
        <title>Bacillus sp. RD4P76, an endophyte from a halophyte.</title>
        <authorList>
            <person name="Sun J.-Q."/>
        </authorList>
    </citation>
    <scope>NUCLEOTIDE SEQUENCE [LARGE SCALE GENOMIC DNA]</scope>
    <source>
        <strain evidence="1 2">RD4P76</strain>
    </source>
</reference>
<name>A0ABS2DEW4_9BACI</name>
<evidence type="ECO:0000313" key="2">
    <source>
        <dbReference type="Proteomes" id="UP001518925"/>
    </source>
</evidence>
<protein>
    <recommendedName>
        <fullName evidence="3">DUF3139 domain-containing protein</fullName>
    </recommendedName>
</protein>
<gene>
    <name evidence="1" type="ORF">JR050_04950</name>
</gene>
<comment type="caution">
    <text evidence="1">The sequence shown here is derived from an EMBL/GenBank/DDBJ whole genome shotgun (WGS) entry which is preliminary data.</text>
</comment>
<sequence>MKILIILSIFVIGLISWRLWSKYTWKTVMIGADERSEEQVREKHDYYRLNGVRCKIVTEIKTNVSGGNGQMMGDHAGPSTGLTKLIVHRKDVEKANTLK</sequence>
<evidence type="ECO:0000313" key="1">
    <source>
        <dbReference type="EMBL" id="MBM6617019.1"/>
    </source>
</evidence>
<dbReference type="EMBL" id="JAFELM010000018">
    <property type="protein sequence ID" value="MBM6617019.1"/>
    <property type="molecule type" value="Genomic_DNA"/>
</dbReference>
<dbReference type="Proteomes" id="UP001518925">
    <property type="component" value="Unassembled WGS sequence"/>
</dbReference>
<organism evidence="1 2">
    <name type="scientific">Bacillus suaedaesalsae</name>
    <dbReference type="NCBI Taxonomy" id="2810349"/>
    <lineage>
        <taxon>Bacteria</taxon>
        <taxon>Bacillati</taxon>
        <taxon>Bacillota</taxon>
        <taxon>Bacilli</taxon>
        <taxon>Bacillales</taxon>
        <taxon>Bacillaceae</taxon>
        <taxon>Bacillus</taxon>
    </lineage>
</organism>
<evidence type="ECO:0008006" key="3">
    <source>
        <dbReference type="Google" id="ProtNLM"/>
    </source>
</evidence>
<keyword evidence="2" id="KW-1185">Reference proteome</keyword>
<dbReference type="RefSeq" id="WP_204202406.1">
    <property type="nucleotide sequence ID" value="NZ_JAFELM010000018.1"/>
</dbReference>
<proteinExistence type="predicted"/>
<accession>A0ABS2DEW4</accession>